<accession>A0A4Z2IXH9</accession>
<protein>
    <submittedName>
        <fullName evidence="2">Uncharacterized protein</fullName>
    </submittedName>
</protein>
<feature type="compositionally biased region" description="Low complexity" evidence="1">
    <location>
        <begin position="107"/>
        <end position="121"/>
    </location>
</feature>
<name>A0A4Z2IXH9_9TELE</name>
<feature type="compositionally biased region" description="Low complexity" evidence="1">
    <location>
        <begin position="178"/>
        <end position="188"/>
    </location>
</feature>
<feature type="region of interest" description="Disordered" evidence="1">
    <location>
        <begin position="177"/>
        <end position="196"/>
    </location>
</feature>
<feature type="region of interest" description="Disordered" evidence="1">
    <location>
        <begin position="99"/>
        <end position="124"/>
    </location>
</feature>
<dbReference type="Proteomes" id="UP000314294">
    <property type="component" value="Unassembled WGS sequence"/>
</dbReference>
<gene>
    <name evidence="2" type="ORF">EYF80_007576</name>
</gene>
<organism evidence="2 3">
    <name type="scientific">Liparis tanakae</name>
    <name type="common">Tanaka's snailfish</name>
    <dbReference type="NCBI Taxonomy" id="230148"/>
    <lineage>
        <taxon>Eukaryota</taxon>
        <taxon>Metazoa</taxon>
        <taxon>Chordata</taxon>
        <taxon>Craniata</taxon>
        <taxon>Vertebrata</taxon>
        <taxon>Euteleostomi</taxon>
        <taxon>Actinopterygii</taxon>
        <taxon>Neopterygii</taxon>
        <taxon>Teleostei</taxon>
        <taxon>Neoteleostei</taxon>
        <taxon>Acanthomorphata</taxon>
        <taxon>Eupercaria</taxon>
        <taxon>Perciformes</taxon>
        <taxon>Cottioidei</taxon>
        <taxon>Cottales</taxon>
        <taxon>Liparidae</taxon>
        <taxon>Liparis</taxon>
    </lineage>
</organism>
<dbReference type="AlphaFoldDB" id="A0A4Z2IXH9"/>
<reference evidence="2 3" key="1">
    <citation type="submission" date="2019-03" db="EMBL/GenBank/DDBJ databases">
        <title>First draft genome of Liparis tanakae, snailfish: a comprehensive survey of snailfish specific genes.</title>
        <authorList>
            <person name="Kim W."/>
            <person name="Song I."/>
            <person name="Jeong J.-H."/>
            <person name="Kim D."/>
            <person name="Kim S."/>
            <person name="Ryu S."/>
            <person name="Song J.Y."/>
            <person name="Lee S.K."/>
        </authorList>
    </citation>
    <scope>NUCLEOTIDE SEQUENCE [LARGE SCALE GENOMIC DNA]</scope>
    <source>
        <tissue evidence="2">Muscle</tissue>
    </source>
</reference>
<keyword evidence="3" id="KW-1185">Reference proteome</keyword>
<comment type="caution">
    <text evidence="2">The sequence shown here is derived from an EMBL/GenBank/DDBJ whole genome shotgun (WGS) entry which is preliminary data.</text>
</comment>
<dbReference type="EMBL" id="SRLO01000041">
    <property type="protein sequence ID" value="TNN82208.1"/>
    <property type="molecule type" value="Genomic_DNA"/>
</dbReference>
<evidence type="ECO:0000313" key="3">
    <source>
        <dbReference type="Proteomes" id="UP000314294"/>
    </source>
</evidence>
<evidence type="ECO:0000313" key="2">
    <source>
        <dbReference type="EMBL" id="TNN82208.1"/>
    </source>
</evidence>
<sequence>MSFSIELEEADCLELWCLTQPGYFLSRAIQATVPAKDILVLLSLSSLDVPKSEILTASSLPRKTAPCAPLPTHCSEMDLTATLTVHAVFVLRGVSFADHSPNRSQTPKQPLQKPSSPSGGLALEPGGIGVAPDAAAIHLLPLSLRPSIVLMKLQDTVGKVLLLFLARRLVVCSRVPLSSSSSSSSSSSTPGLDTTSGVYGEDVAEDALGRGKVHFWGAGCFGIEAAVGRRIGEWTVEAGKRRRGGT</sequence>
<proteinExistence type="predicted"/>
<evidence type="ECO:0000256" key="1">
    <source>
        <dbReference type="SAM" id="MobiDB-lite"/>
    </source>
</evidence>